<dbReference type="AlphaFoldDB" id="A0ABD2JRE0"/>
<keyword evidence="1" id="KW-0813">Transport</keyword>
<evidence type="ECO:0000259" key="2">
    <source>
        <dbReference type="Pfam" id="PF00042"/>
    </source>
</evidence>
<organism evidence="3 4">
    <name type="scientific">Heterodera trifolii</name>
    <dbReference type="NCBI Taxonomy" id="157864"/>
    <lineage>
        <taxon>Eukaryota</taxon>
        <taxon>Metazoa</taxon>
        <taxon>Ecdysozoa</taxon>
        <taxon>Nematoda</taxon>
        <taxon>Chromadorea</taxon>
        <taxon>Rhabditida</taxon>
        <taxon>Tylenchina</taxon>
        <taxon>Tylenchomorpha</taxon>
        <taxon>Tylenchoidea</taxon>
        <taxon>Heteroderidae</taxon>
        <taxon>Heteroderinae</taxon>
        <taxon>Heterodera</taxon>
    </lineage>
</organism>
<dbReference type="SUPFAM" id="SSF46458">
    <property type="entry name" value="Globin-like"/>
    <property type="match status" value="1"/>
</dbReference>
<keyword evidence="1" id="KW-0349">Heme</keyword>
<dbReference type="InterPro" id="IPR012292">
    <property type="entry name" value="Globin/Proto"/>
</dbReference>
<protein>
    <recommendedName>
        <fullName evidence="2">Globin domain-containing protein</fullName>
    </recommendedName>
</protein>
<sequence>MVNSELLQKHAQQLKVGKPAATDYYKELFSTHSDVAEAYGGIDPDAVGRSQRYVMLGINELQAFVQMPSNFADDRSWRSALSNFKEHYSDADVPLKYFDKTKDAFLTVLQKHAGGLNAEQKKNWEELLGKANADMKKWGWY</sequence>
<accession>A0ABD2JRE0</accession>
<gene>
    <name evidence="3" type="ORF">niasHT_022650</name>
</gene>
<dbReference type="Gene3D" id="1.10.490.10">
    <property type="entry name" value="Globins"/>
    <property type="match status" value="1"/>
</dbReference>
<keyword evidence="1" id="KW-0408">Iron</keyword>
<dbReference type="InterPro" id="IPR009050">
    <property type="entry name" value="Globin-like_sf"/>
</dbReference>
<dbReference type="EMBL" id="JBICBT010000917">
    <property type="protein sequence ID" value="KAL3093200.1"/>
    <property type="molecule type" value="Genomic_DNA"/>
</dbReference>
<keyword evidence="4" id="KW-1185">Reference proteome</keyword>
<comment type="caution">
    <text evidence="3">The sequence shown here is derived from an EMBL/GenBank/DDBJ whole genome shotgun (WGS) entry which is preliminary data.</text>
</comment>
<reference evidence="3 4" key="1">
    <citation type="submission" date="2024-10" db="EMBL/GenBank/DDBJ databases">
        <authorList>
            <person name="Kim D."/>
        </authorList>
    </citation>
    <scope>NUCLEOTIDE SEQUENCE [LARGE SCALE GENOMIC DNA]</scope>
    <source>
        <strain evidence="3">BH-2024</strain>
    </source>
</reference>
<dbReference type="InterPro" id="IPR000971">
    <property type="entry name" value="Globin"/>
</dbReference>
<dbReference type="Pfam" id="PF00042">
    <property type="entry name" value="Globin"/>
    <property type="match status" value="1"/>
</dbReference>
<proteinExistence type="inferred from homology"/>
<keyword evidence="1" id="KW-0561">Oxygen transport</keyword>
<evidence type="ECO:0000313" key="3">
    <source>
        <dbReference type="EMBL" id="KAL3093200.1"/>
    </source>
</evidence>
<keyword evidence="1" id="KW-0479">Metal-binding</keyword>
<feature type="domain" description="Globin" evidence="2">
    <location>
        <begin position="23"/>
        <end position="134"/>
    </location>
</feature>
<dbReference type="Proteomes" id="UP001620626">
    <property type="component" value="Unassembled WGS sequence"/>
</dbReference>
<evidence type="ECO:0000256" key="1">
    <source>
        <dbReference type="RuleBase" id="RU000356"/>
    </source>
</evidence>
<evidence type="ECO:0000313" key="4">
    <source>
        <dbReference type="Proteomes" id="UP001620626"/>
    </source>
</evidence>
<name>A0ABD2JRE0_9BILA</name>
<dbReference type="GO" id="GO:0005344">
    <property type="term" value="F:oxygen carrier activity"/>
    <property type="evidence" value="ECO:0007669"/>
    <property type="project" value="UniProtKB-KW"/>
</dbReference>
<comment type="similarity">
    <text evidence="1">Belongs to the globin family.</text>
</comment>